<name>A0A6N8U5Z1_9FIRM</name>
<dbReference type="AlphaFoldDB" id="A0A6N8U5Z1"/>
<dbReference type="PRINTS" id="PR00598">
    <property type="entry name" value="HTHMARR"/>
</dbReference>
<dbReference type="Gene3D" id="1.10.10.10">
    <property type="entry name" value="Winged helix-like DNA-binding domain superfamily/Winged helix DNA-binding domain"/>
    <property type="match status" value="1"/>
</dbReference>
<dbReference type="PANTHER" id="PTHR42756:SF2">
    <property type="entry name" value="MARR FAMILY REGULATORY PROTEIN"/>
    <property type="match status" value="1"/>
</dbReference>
<dbReference type="SUPFAM" id="SSF46785">
    <property type="entry name" value="Winged helix' DNA-binding domain"/>
    <property type="match status" value="1"/>
</dbReference>
<evidence type="ECO:0000313" key="6">
    <source>
        <dbReference type="Proteomes" id="UP000434036"/>
    </source>
</evidence>
<dbReference type="PANTHER" id="PTHR42756">
    <property type="entry name" value="TRANSCRIPTIONAL REGULATOR, MARR"/>
    <property type="match status" value="1"/>
</dbReference>
<organism evidence="5 6">
    <name type="scientific">Copranaerobaculum intestinale</name>
    <dbReference type="NCBI Taxonomy" id="2692629"/>
    <lineage>
        <taxon>Bacteria</taxon>
        <taxon>Bacillati</taxon>
        <taxon>Bacillota</taxon>
        <taxon>Erysipelotrichia</taxon>
        <taxon>Erysipelotrichales</taxon>
        <taxon>Erysipelotrichaceae</taxon>
        <taxon>Copranaerobaculum</taxon>
    </lineage>
</organism>
<accession>A0A6N8U5Z1</accession>
<evidence type="ECO:0000256" key="2">
    <source>
        <dbReference type="ARBA" id="ARBA00023125"/>
    </source>
</evidence>
<reference evidence="5 6" key="1">
    <citation type="submission" date="2019-12" db="EMBL/GenBank/DDBJ databases">
        <authorList>
            <person name="Yang R."/>
        </authorList>
    </citation>
    <scope>NUCLEOTIDE SEQUENCE [LARGE SCALE GENOMIC DNA]</scope>
    <source>
        <strain evidence="5 6">DONG20-135</strain>
    </source>
</reference>
<proteinExistence type="predicted"/>
<dbReference type="PROSITE" id="PS50995">
    <property type="entry name" value="HTH_MARR_2"/>
    <property type="match status" value="1"/>
</dbReference>
<feature type="domain" description="HTH marR-type" evidence="4">
    <location>
        <begin position="1"/>
        <end position="132"/>
    </location>
</feature>
<protein>
    <submittedName>
        <fullName evidence="5">MarR family transcriptional regulator</fullName>
    </submittedName>
</protein>
<sequence>MRVNRTISILYRLGHMYFDRDLEPYQIGSGQQFFLLTIGKNPGISLYELAQHGCYDKGTTTRAVRKLEEEGFIQRVIDTRDKRYHQLYITEKAERLIPVIEQSLEDWNAIITDGLDEKQQESLIQLTDQLAINASKAVMKDRKRDKE</sequence>
<reference evidence="5 6" key="2">
    <citation type="submission" date="2020-01" db="EMBL/GenBank/DDBJ databases">
        <title>Clostridiaceae sp. nov. isolated from the gut of human by culturomics.</title>
        <authorList>
            <person name="Chang Y."/>
        </authorList>
    </citation>
    <scope>NUCLEOTIDE SEQUENCE [LARGE SCALE GENOMIC DNA]</scope>
    <source>
        <strain evidence="5 6">DONG20-135</strain>
    </source>
</reference>
<keyword evidence="1" id="KW-0805">Transcription regulation</keyword>
<dbReference type="GO" id="GO:0003700">
    <property type="term" value="F:DNA-binding transcription factor activity"/>
    <property type="evidence" value="ECO:0007669"/>
    <property type="project" value="InterPro"/>
</dbReference>
<dbReference type="SMART" id="SM00347">
    <property type="entry name" value="HTH_MARR"/>
    <property type="match status" value="1"/>
</dbReference>
<dbReference type="InterPro" id="IPR036390">
    <property type="entry name" value="WH_DNA-bd_sf"/>
</dbReference>
<dbReference type="EMBL" id="WUUQ01000002">
    <property type="protein sequence ID" value="MXQ73482.1"/>
    <property type="molecule type" value="Genomic_DNA"/>
</dbReference>
<dbReference type="Pfam" id="PF01047">
    <property type="entry name" value="MarR"/>
    <property type="match status" value="1"/>
</dbReference>
<dbReference type="InterPro" id="IPR036388">
    <property type="entry name" value="WH-like_DNA-bd_sf"/>
</dbReference>
<keyword evidence="2" id="KW-0238">DNA-binding</keyword>
<evidence type="ECO:0000256" key="3">
    <source>
        <dbReference type="ARBA" id="ARBA00023163"/>
    </source>
</evidence>
<dbReference type="Proteomes" id="UP000434036">
    <property type="component" value="Unassembled WGS sequence"/>
</dbReference>
<keyword evidence="3" id="KW-0804">Transcription</keyword>
<dbReference type="GO" id="GO:0003677">
    <property type="term" value="F:DNA binding"/>
    <property type="evidence" value="ECO:0007669"/>
    <property type="project" value="UniProtKB-KW"/>
</dbReference>
<evidence type="ECO:0000313" key="5">
    <source>
        <dbReference type="EMBL" id="MXQ73482.1"/>
    </source>
</evidence>
<evidence type="ECO:0000259" key="4">
    <source>
        <dbReference type="PROSITE" id="PS50995"/>
    </source>
</evidence>
<comment type="caution">
    <text evidence="5">The sequence shown here is derived from an EMBL/GenBank/DDBJ whole genome shotgun (WGS) entry which is preliminary data.</text>
</comment>
<keyword evidence="6" id="KW-1185">Reference proteome</keyword>
<evidence type="ECO:0000256" key="1">
    <source>
        <dbReference type="ARBA" id="ARBA00023015"/>
    </source>
</evidence>
<dbReference type="InterPro" id="IPR000835">
    <property type="entry name" value="HTH_MarR-typ"/>
</dbReference>
<gene>
    <name evidence="5" type="ORF">GSF08_05995</name>
</gene>